<dbReference type="Proteomes" id="UP000178256">
    <property type="component" value="Unassembled WGS sequence"/>
</dbReference>
<sequence length="79" mass="8982">MDILGITIEKGKPIYLEGIGGRILGYLHSLRAVVGKKKFRCVIIFSREFTVSFSLLGRNNFFANFKITFDEKKKQVILG</sequence>
<proteinExistence type="predicted"/>
<evidence type="ECO:0000313" key="1">
    <source>
        <dbReference type="EMBL" id="OGN26219.1"/>
    </source>
</evidence>
<gene>
    <name evidence="1" type="ORF">A2925_04890</name>
</gene>
<accession>A0A1F8GP56</accession>
<organism evidence="1 2">
    <name type="scientific">Candidatus Yanofskybacteria bacterium RIFCSPLOWO2_01_FULL_44_22</name>
    <dbReference type="NCBI Taxonomy" id="1802697"/>
    <lineage>
        <taxon>Bacteria</taxon>
        <taxon>Candidatus Yanofskyibacteriota</taxon>
    </lineage>
</organism>
<reference evidence="1 2" key="1">
    <citation type="journal article" date="2016" name="Nat. Commun.">
        <title>Thousands of microbial genomes shed light on interconnected biogeochemical processes in an aquifer system.</title>
        <authorList>
            <person name="Anantharaman K."/>
            <person name="Brown C.T."/>
            <person name="Hug L.A."/>
            <person name="Sharon I."/>
            <person name="Castelle C.J."/>
            <person name="Probst A.J."/>
            <person name="Thomas B.C."/>
            <person name="Singh A."/>
            <person name="Wilkins M.J."/>
            <person name="Karaoz U."/>
            <person name="Brodie E.L."/>
            <person name="Williams K.H."/>
            <person name="Hubbard S.S."/>
            <person name="Banfield J.F."/>
        </authorList>
    </citation>
    <scope>NUCLEOTIDE SEQUENCE [LARGE SCALE GENOMIC DNA]</scope>
</reference>
<comment type="caution">
    <text evidence="1">The sequence shown here is derived from an EMBL/GenBank/DDBJ whole genome shotgun (WGS) entry which is preliminary data.</text>
</comment>
<dbReference type="EMBL" id="MGKL01000008">
    <property type="protein sequence ID" value="OGN26219.1"/>
    <property type="molecule type" value="Genomic_DNA"/>
</dbReference>
<dbReference type="AlphaFoldDB" id="A0A1F8GP56"/>
<name>A0A1F8GP56_9BACT</name>
<protein>
    <submittedName>
        <fullName evidence="1">Uncharacterized protein</fullName>
    </submittedName>
</protein>
<evidence type="ECO:0000313" key="2">
    <source>
        <dbReference type="Proteomes" id="UP000178256"/>
    </source>
</evidence>